<comment type="catalytic activity">
    <reaction evidence="7 9">
        <text>D-threo-isocitrate + NADP(+) = 2-oxoglutarate + CO2 + NADPH</text>
        <dbReference type="Rhea" id="RHEA:19629"/>
        <dbReference type="ChEBI" id="CHEBI:15562"/>
        <dbReference type="ChEBI" id="CHEBI:16526"/>
        <dbReference type="ChEBI" id="CHEBI:16810"/>
        <dbReference type="ChEBI" id="CHEBI:57783"/>
        <dbReference type="ChEBI" id="CHEBI:58349"/>
        <dbReference type="EC" id="1.1.1.42"/>
    </reaction>
</comment>
<protein>
    <recommendedName>
        <fullName evidence="9">Isocitrate dehydrogenase [NADP]</fullName>
        <ecNumber evidence="9">1.1.1.42</ecNumber>
    </recommendedName>
    <alternativeName>
        <fullName evidence="9">Oxalosuccinate decarboxylase</fullName>
    </alternativeName>
</protein>
<dbReference type="EC" id="1.1.1.42" evidence="9"/>
<dbReference type="AlphaFoldDB" id="A0A1C3NYP8"/>
<evidence type="ECO:0000256" key="9">
    <source>
        <dbReference type="PIRNR" id="PIRNR009407"/>
    </source>
</evidence>
<feature type="binding site" evidence="12">
    <location>
        <position position="546"/>
    </location>
    <ligand>
        <name>Mg(2+)</name>
        <dbReference type="ChEBI" id="CHEBI:18420"/>
    </ligand>
</feature>
<evidence type="ECO:0000256" key="7">
    <source>
        <dbReference type="ARBA" id="ARBA00023554"/>
    </source>
</evidence>
<evidence type="ECO:0000256" key="5">
    <source>
        <dbReference type="ARBA" id="ARBA00022857"/>
    </source>
</evidence>
<feature type="binding site" evidence="11">
    <location>
        <begin position="132"/>
        <end position="139"/>
    </location>
    <ligand>
        <name>substrate</name>
    </ligand>
</feature>
<evidence type="ECO:0000256" key="13">
    <source>
        <dbReference type="PIRSR" id="PIRSR009407-4"/>
    </source>
</evidence>
<evidence type="ECO:0000256" key="12">
    <source>
        <dbReference type="PIRSR" id="PIRSR009407-3"/>
    </source>
</evidence>
<dbReference type="PIRSF" id="PIRSF009407">
    <property type="entry name" value="IDH_monmr"/>
    <property type="match status" value="1"/>
</dbReference>
<reference evidence="15" key="1">
    <citation type="submission" date="2016-02" db="EMBL/GenBank/DDBJ databases">
        <authorList>
            <person name="Wibberg D."/>
        </authorList>
    </citation>
    <scope>NUCLEOTIDE SEQUENCE [LARGE SCALE GENOMIC DNA]</scope>
</reference>
<evidence type="ECO:0000256" key="11">
    <source>
        <dbReference type="PIRSR" id="PIRSR009407-2"/>
    </source>
</evidence>
<feature type="binding site" evidence="11">
    <location>
        <position position="545"/>
    </location>
    <ligand>
        <name>D-threo-isocitrate</name>
        <dbReference type="ChEBI" id="CHEBI:15562"/>
    </ligand>
</feature>
<comment type="similarity">
    <text evidence="8 9">Belongs to the monomeric-type IDH family.</text>
</comment>
<sequence length="739" mass="79015">MTDSTIIYTHTDEAPALATYSFLPVVQAYARAAGVSVESRDISLAGRIIASFPERLQEAQRVDDALAELGELARTPGANIIKLPNISASIPQLRAAIAELRQQGYALPDYPDDPRTDEEREIRARYDKIKGSAVNPVLREGNSDRRAPASVKNYARTHPHRMGAWSSDSKTNVATMDADDFRSTEKSAIIATDGSLRIELAGDDGSTTVLRASVPVLAGEVVDASVLRVAALREFFAAQVVRAKAEGVLFSVHLKATMMKVSDPVIFGHVVRAFFPKTFAAYGEALAAAGLTPNDGLGGILKGLEPLPEGAAIKASFEAELADGPALAMVDSDRGITNLHVPSDVIVDASMPAMIRTSGHMWGPDGQEADTLAVLPDSSYAGIYQVVIDDCRANGAFDPATMGSVANVGLMAQAAEEYGSHDKTFEIPTAGTVRLVDEAGTVVLEQAAAAGDIFRACQAKDAPIRDWVKLAVTRARATGDPAVFWLDENRAHDAKLIEKLKAYLPEHDTQGLQIEILAPVDAIAFSLERIRRGENTISVTGNVLRDYLTDLFPILELGTSAKMLSVVPLMNGGGLFETGAGGSAPKHVQQLLKENYLRWDSLGEFLALAVSFEHLAQTTGNARAQVLADTLDRATATFLNEDKSPSRRLGGIDNRGSHFYLALYWARELATQTDDAQLAEAFAGLAKTLTAQERTIVDELIAVQGSSADIGGYYQPDAAKAAAVMRPSKTFNEALATLG</sequence>
<dbReference type="GO" id="GO:0006097">
    <property type="term" value="P:glyoxylate cycle"/>
    <property type="evidence" value="ECO:0007669"/>
    <property type="project" value="UniProtKB-KW"/>
</dbReference>
<gene>
    <name evidence="14" type="primary">icd</name>
    <name evidence="14" type="ORF">FDG2_2951</name>
</gene>
<organism evidence="14 15">
    <name type="scientific">Candidatus Protofrankia californiensis</name>
    <dbReference type="NCBI Taxonomy" id="1839754"/>
    <lineage>
        <taxon>Bacteria</taxon>
        <taxon>Bacillati</taxon>
        <taxon>Actinomycetota</taxon>
        <taxon>Actinomycetes</taxon>
        <taxon>Frankiales</taxon>
        <taxon>Frankiaceae</taxon>
        <taxon>Protofrankia</taxon>
    </lineage>
</organism>
<keyword evidence="4 12" id="KW-0460">Magnesium</keyword>
<feature type="site" description="Critical for catalysis" evidence="10">
    <location>
        <position position="255"/>
    </location>
</feature>
<dbReference type="GO" id="GO:0046872">
    <property type="term" value="F:metal ion binding"/>
    <property type="evidence" value="ECO:0007669"/>
    <property type="project" value="UniProtKB-KW"/>
</dbReference>
<feature type="binding site" evidence="13">
    <location>
        <begin position="598"/>
        <end position="600"/>
    </location>
    <ligand>
        <name>NADP(+)</name>
        <dbReference type="ChEBI" id="CHEBI:58349"/>
    </ligand>
</feature>
<dbReference type="PANTHER" id="PTHR36999:SF1">
    <property type="entry name" value="ISOCITRATE DEHYDROGENASE (NADP(+))"/>
    <property type="match status" value="1"/>
</dbReference>
<keyword evidence="3 12" id="KW-0479">Metal-binding</keyword>
<evidence type="ECO:0000256" key="8">
    <source>
        <dbReference type="ARBA" id="ARBA00046318"/>
    </source>
</evidence>
<evidence type="ECO:0000313" key="15">
    <source>
        <dbReference type="Proteomes" id="UP000199013"/>
    </source>
</evidence>
<feature type="site" description="Critical for catalysis" evidence="10">
    <location>
        <position position="418"/>
    </location>
</feature>
<feature type="binding site" evidence="13">
    <location>
        <position position="135"/>
    </location>
    <ligand>
        <name>NADP(+)</name>
        <dbReference type="ChEBI" id="CHEBI:58349"/>
    </ligand>
</feature>
<dbReference type="PANTHER" id="PTHR36999">
    <property type="entry name" value="ISOCITRATE DEHYDROGENASE [NADP]"/>
    <property type="match status" value="1"/>
</dbReference>
<name>A0A1C3NYP8_9ACTN</name>
<evidence type="ECO:0000256" key="6">
    <source>
        <dbReference type="ARBA" id="ARBA00023002"/>
    </source>
</evidence>
<evidence type="ECO:0000256" key="4">
    <source>
        <dbReference type="ARBA" id="ARBA00022842"/>
    </source>
</evidence>
<evidence type="ECO:0000256" key="2">
    <source>
        <dbReference type="ARBA" id="ARBA00022532"/>
    </source>
</evidence>
<dbReference type="EMBL" id="FLUV01001248">
    <property type="protein sequence ID" value="SBW22661.1"/>
    <property type="molecule type" value="Genomic_DNA"/>
</dbReference>
<keyword evidence="15" id="KW-1185">Reference proteome</keyword>
<feature type="binding site" evidence="13">
    <location>
        <begin position="582"/>
        <end position="583"/>
    </location>
    <ligand>
        <name>NADP(+)</name>
        <dbReference type="ChEBI" id="CHEBI:58349"/>
    </ligand>
</feature>
<comment type="cofactor">
    <cofactor evidence="12">
        <name>Mg(2+)</name>
        <dbReference type="ChEBI" id="CHEBI:18420"/>
    </cofactor>
    <cofactor evidence="12">
        <name>Mn(2+)</name>
        <dbReference type="ChEBI" id="CHEBI:29035"/>
    </cofactor>
    <text evidence="12">Binds 1 Mg(2+) or Mn(2+) ion per subunit.</text>
</comment>
<keyword evidence="1 9" id="KW-0329">Glyoxylate bypass</keyword>
<feature type="binding site" evidence="13">
    <location>
        <position position="587"/>
    </location>
    <ligand>
        <name>NADP(+)</name>
        <dbReference type="ChEBI" id="CHEBI:58349"/>
    </ligand>
</feature>
<dbReference type="GO" id="GO:0006099">
    <property type="term" value="P:tricarboxylic acid cycle"/>
    <property type="evidence" value="ECO:0007669"/>
    <property type="project" value="UniProtKB-KW"/>
</dbReference>
<keyword evidence="2 9" id="KW-0816">Tricarboxylic acid cycle</keyword>
<accession>A0A1C3NYP8</accession>
<evidence type="ECO:0000256" key="10">
    <source>
        <dbReference type="PIRSR" id="PIRSR009407-1"/>
    </source>
</evidence>
<feature type="binding site" evidence="12">
    <location>
        <position position="550"/>
    </location>
    <ligand>
        <name>Mg(2+)</name>
        <dbReference type="ChEBI" id="CHEBI:18420"/>
    </ligand>
</feature>
<feature type="binding site" evidence="12">
    <location>
        <position position="348"/>
    </location>
    <ligand>
        <name>Mg(2+)</name>
        <dbReference type="ChEBI" id="CHEBI:18420"/>
    </ligand>
</feature>
<evidence type="ECO:0000256" key="3">
    <source>
        <dbReference type="ARBA" id="ARBA00022723"/>
    </source>
</evidence>
<evidence type="ECO:0000313" key="14">
    <source>
        <dbReference type="EMBL" id="SBW22661.1"/>
    </source>
</evidence>
<dbReference type="GO" id="GO:0004450">
    <property type="term" value="F:isocitrate dehydrogenase (NADP+) activity"/>
    <property type="evidence" value="ECO:0007669"/>
    <property type="project" value="UniProtKB-EC"/>
</dbReference>
<evidence type="ECO:0000256" key="1">
    <source>
        <dbReference type="ARBA" id="ARBA00022435"/>
    </source>
</evidence>
<proteinExistence type="inferred from homology"/>
<dbReference type="SUPFAM" id="SSF53659">
    <property type="entry name" value="Isocitrate/Isopropylmalate dehydrogenase-like"/>
    <property type="match status" value="1"/>
</dbReference>
<dbReference type="Proteomes" id="UP000199013">
    <property type="component" value="Unassembled WGS sequence"/>
</dbReference>
<feature type="binding site" evidence="11">
    <location>
        <position position="145"/>
    </location>
    <ligand>
        <name>D-threo-isocitrate</name>
        <dbReference type="ChEBI" id="CHEBI:15562"/>
    </ligand>
</feature>
<dbReference type="Pfam" id="PF03971">
    <property type="entry name" value="IDH"/>
    <property type="match status" value="1"/>
</dbReference>
<feature type="binding site" evidence="13">
    <location>
        <position position="647"/>
    </location>
    <ligand>
        <name>NADP(+)</name>
        <dbReference type="ChEBI" id="CHEBI:58349"/>
    </ligand>
</feature>
<dbReference type="InterPro" id="IPR004436">
    <property type="entry name" value="Isocitrate_DH_NADP_mono"/>
</dbReference>
<keyword evidence="5 9" id="KW-0521">NADP</keyword>
<dbReference type="Gene3D" id="3.40.718.10">
    <property type="entry name" value="Isopropylmalate Dehydrogenase"/>
    <property type="match status" value="1"/>
</dbReference>
<feature type="binding site" evidence="13">
    <location>
        <begin position="82"/>
        <end position="87"/>
    </location>
    <ligand>
        <name>NADP(+)</name>
        <dbReference type="ChEBI" id="CHEBI:58349"/>
    </ligand>
</feature>
<keyword evidence="6 9" id="KW-0560">Oxidoreductase</keyword>
<dbReference type="NCBIfam" id="TIGR00178">
    <property type="entry name" value="monomer_idh"/>
    <property type="match status" value="1"/>
</dbReference>